<dbReference type="InParanoid" id="A0A6P8QIQ4"/>
<dbReference type="GO" id="GO:0036038">
    <property type="term" value="C:MKS complex"/>
    <property type="evidence" value="ECO:0007669"/>
    <property type="project" value="InterPro"/>
</dbReference>
<reference evidence="4" key="1">
    <citation type="submission" date="2025-08" db="UniProtKB">
        <authorList>
            <consortium name="RefSeq"/>
        </authorList>
    </citation>
    <scope>IDENTIFICATION</scope>
</reference>
<dbReference type="RefSeq" id="XP_033796594.1">
    <property type="nucleotide sequence ID" value="XM_033940703.1"/>
</dbReference>
<feature type="chain" id="PRO_5027621153" evidence="2">
    <location>
        <begin position="26"/>
        <end position="913"/>
    </location>
</feature>
<keyword evidence="3" id="KW-1185">Reference proteome</keyword>
<feature type="transmembrane region" description="Helical" evidence="1">
    <location>
        <begin position="647"/>
        <end position="673"/>
    </location>
</feature>
<accession>A0A6P8QIQ4</accession>
<keyword evidence="1" id="KW-1133">Transmembrane helix</keyword>
<dbReference type="InterPro" id="IPR019170">
    <property type="entry name" value="Meckelin"/>
</dbReference>
<gene>
    <name evidence="4" type="primary">LOC117358884</name>
</gene>
<keyword evidence="2" id="KW-0732">Signal</keyword>
<protein>
    <submittedName>
        <fullName evidence="4">Meckelin-like isoform X1</fullName>
    </submittedName>
</protein>
<dbReference type="PANTHER" id="PTHR21274">
    <property type="entry name" value="MECKELIN"/>
    <property type="match status" value="1"/>
</dbReference>
<feature type="signal peptide" evidence="2">
    <location>
        <begin position="1"/>
        <end position="25"/>
    </location>
</feature>
<sequence>MQPAPCILAAWACLLLSRPPPSSQAGRSSIAFSLPDNCAGNEFFNTVSLACSPCGPHQVKSPDGLKCVCASTFSMRDVGNPVVECNSCNAVQVVSFDQRFCLQCLSESCHCGSSQVREENFSVLTALCANCSGLSLPNAIGNECVPCQATFPQCKCPEANQTGGLCFPSAVTPQNGVQSAWESLFLSASSMACRDYNNLTACQLLTNMVVMNAFSLDSAAYTVYKSLPPNAKYRPEVLYSSNGADLGSAAPIGLSFQKNSQMQFKLARYDVRGNFLGWEDAKGGTLQMCPDTPERLDAAYAFGTSYSQSCTFQLPNLLSRVPEPVFYELFLQYSDQGGKILLWPVPVENTNLRTTTQSSLDTTALRRFFLVDGLSGRTESLSSEPKLVTVATSLTLSIYLPTSNPGSRPPFLLRVKYAKKDAKGGTQLSFAVSYTQSQETYKRDTDIALAVLGSLSVLYAIMETSSWVRRSRLQSIGVTLIVKFLAFLSGALANIFFFVTLGTGIYWLIAFKGQHSTVQVALPPAGGQIENDFIIYLSCAFALKTLEVLHILVVQLSISIFLIDWEKPKGRSTFNAAKGSPSVSIWRTFLVANEWNEIQTLRKLNPRFQLFAVLLLLEVVGLKNIAARDLNLDLQPAANAYLAPWSPILRFGISASMWLAVGAVQVIFTVAVYERFVEGKIQQFVDLCSVSNVSVFILMHRCYGFYIHGRSVHGQADVNMETMIHHLRKEKENLCPLRGLEPSSEIQTFEILLSDRVRQQYDRIRGPLQELPKRQNSRLEDDPLLEQRIKTYHTFNLFLAAFIEHVYKDMDYIVKDKLCLERILDMEFQQPVDKSIFYNDDGALFGRTLFYNNELVLLLFDTLLFSVVDLGTQNFVLAAIITYLIQKSLEILRQVIGRKNLSAETMVEEQFLI</sequence>
<organism evidence="3 4">
    <name type="scientific">Geotrypetes seraphini</name>
    <name type="common">Gaboon caecilian</name>
    <name type="synonym">Caecilia seraphini</name>
    <dbReference type="NCBI Taxonomy" id="260995"/>
    <lineage>
        <taxon>Eukaryota</taxon>
        <taxon>Metazoa</taxon>
        <taxon>Chordata</taxon>
        <taxon>Craniata</taxon>
        <taxon>Vertebrata</taxon>
        <taxon>Euteleostomi</taxon>
        <taxon>Amphibia</taxon>
        <taxon>Gymnophiona</taxon>
        <taxon>Geotrypetes</taxon>
    </lineage>
</organism>
<keyword evidence="1" id="KW-0472">Membrane</keyword>
<dbReference type="GO" id="GO:0060271">
    <property type="term" value="P:cilium assembly"/>
    <property type="evidence" value="ECO:0007669"/>
    <property type="project" value="InterPro"/>
</dbReference>
<name>A0A6P8QIQ4_GEOSA</name>
<dbReference type="PANTHER" id="PTHR21274:SF1">
    <property type="entry name" value="TRANSMEMBRANE PROTEIN 67"/>
    <property type="match status" value="1"/>
</dbReference>
<evidence type="ECO:0000256" key="2">
    <source>
        <dbReference type="SAM" id="SignalP"/>
    </source>
</evidence>
<dbReference type="AlphaFoldDB" id="A0A6P8QIQ4"/>
<dbReference type="Proteomes" id="UP000515159">
    <property type="component" value="Chromosome 4"/>
</dbReference>
<dbReference type="KEGG" id="gsh:117358884"/>
<proteinExistence type="predicted"/>
<dbReference type="Pfam" id="PF09773">
    <property type="entry name" value="Meckelin"/>
    <property type="match status" value="1"/>
</dbReference>
<dbReference type="OrthoDB" id="419138at2759"/>
<dbReference type="GeneID" id="117358884"/>
<evidence type="ECO:0000256" key="1">
    <source>
        <dbReference type="SAM" id="Phobius"/>
    </source>
</evidence>
<keyword evidence="1" id="KW-0812">Transmembrane</keyword>
<evidence type="ECO:0000313" key="4">
    <source>
        <dbReference type="RefSeq" id="XP_033796594.1"/>
    </source>
</evidence>
<evidence type="ECO:0000313" key="3">
    <source>
        <dbReference type="Proteomes" id="UP000515159"/>
    </source>
</evidence>
<feature type="transmembrane region" description="Helical" evidence="1">
    <location>
        <begin position="480"/>
        <end position="509"/>
    </location>
</feature>